<organism evidence="3 4">
    <name type="scientific">Lasiodiplodia theobromae</name>
    <dbReference type="NCBI Taxonomy" id="45133"/>
    <lineage>
        <taxon>Eukaryota</taxon>
        <taxon>Fungi</taxon>
        <taxon>Dikarya</taxon>
        <taxon>Ascomycota</taxon>
        <taxon>Pezizomycotina</taxon>
        <taxon>Dothideomycetes</taxon>
        <taxon>Dothideomycetes incertae sedis</taxon>
        <taxon>Botryosphaeriales</taxon>
        <taxon>Botryosphaeriaceae</taxon>
        <taxon>Lasiodiplodia</taxon>
    </lineage>
</organism>
<keyword evidence="2" id="KW-0134">Cell wall</keyword>
<reference evidence="3 4" key="1">
    <citation type="journal article" date="2019" name="Sci. Rep.">
        <title>A multi-omics analysis of the grapevine pathogen Lasiodiplodia theobromae reveals that temperature affects the expression of virulence- and pathogenicity-related genes.</title>
        <authorList>
            <person name="Felix C."/>
            <person name="Meneses R."/>
            <person name="Goncalves M.F.M."/>
            <person name="Tilleman L."/>
            <person name="Duarte A.S."/>
            <person name="Jorrin-Novo J.V."/>
            <person name="Van de Peer Y."/>
            <person name="Deforce D."/>
            <person name="Van Nieuwerburgh F."/>
            <person name="Esteves A.C."/>
            <person name="Alves A."/>
        </authorList>
    </citation>
    <scope>NUCLEOTIDE SEQUENCE [LARGE SCALE GENOMIC DNA]</scope>
    <source>
        <strain evidence="3 4">LA-SOL3</strain>
    </source>
</reference>
<comment type="subcellular location">
    <subcellularLocation>
        <location evidence="2">Secreted</location>
        <location evidence="2">Cell wall</location>
    </subcellularLocation>
</comment>
<evidence type="ECO:0000256" key="1">
    <source>
        <dbReference type="ARBA" id="ARBA00023157"/>
    </source>
</evidence>
<dbReference type="Proteomes" id="UP000325902">
    <property type="component" value="Unassembled WGS sequence"/>
</dbReference>
<keyword evidence="2" id="KW-0964">Secreted</keyword>
<comment type="caution">
    <text evidence="3">The sequence shown here is derived from an EMBL/GenBank/DDBJ whole genome shotgun (WGS) entry which is preliminary data.</text>
</comment>
<evidence type="ECO:0000313" key="3">
    <source>
        <dbReference type="EMBL" id="KAB2571616.1"/>
    </source>
</evidence>
<gene>
    <name evidence="3" type="primary">SC4</name>
    <name evidence="3" type="ORF">DBV05_g9747</name>
</gene>
<evidence type="ECO:0000313" key="4">
    <source>
        <dbReference type="Proteomes" id="UP000325902"/>
    </source>
</evidence>
<name>A0A5N5D1V0_9PEZI</name>
<proteinExistence type="inferred from homology"/>
<protein>
    <recommendedName>
        <fullName evidence="2">Hydrophobin</fullName>
    </recommendedName>
</protein>
<dbReference type="OrthoDB" id="3763335at2759"/>
<feature type="signal peptide" evidence="2">
    <location>
        <begin position="1"/>
        <end position="19"/>
    </location>
</feature>
<evidence type="ECO:0000256" key="2">
    <source>
        <dbReference type="RuleBase" id="RU365009"/>
    </source>
</evidence>
<feature type="chain" id="PRO_5041012886" description="Hydrophobin" evidence="2">
    <location>
        <begin position="20"/>
        <end position="119"/>
    </location>
</feature>
<dbReference type="AlphaFoldDB" id="A0A5N5D1V0"/>
<dbReference type="GO" id="GO:0009277">
    <property type="term" value="C:fungal-type cell wall"/>
    <property type="evidence" value="ECO:0007669"/>
    <property type="project" value="InterPro"/>
</dbReference>
<keyword evidence="4" id="KW-1185">Reference proteome</keyword>
<dbReference type="InterPro" id="IPR001338">
    <property type="entry name" value="Class_I_Hydrophobin"/>
</dbReference>
<dbReference type="EMBL" id="VCHE01000097">
    <property type="protein sequence ID" value="KAB2571616.1"/>
    <property type="molecule type" value="Genomic_DNA"/>
</dbReference>
<accession>A0A5N5D1V0</accession>
<keyword evidence="2" id="KW-0732">Signal</keyword>
<keyword evidence="1 2" id="KW-1015">Disulfide bond</keyword>
<dbReference type="GO" id="GO:0005199">
    <property type="term" value="F:structural constituent of cell wall"/>
    <property type="evidence" value="ECO:0007669"/>
    <property type="project" value="InterPro"/>
</dbReference>
<sequence>MKVSFIAASLLSLAVAGSASPALSTRTDKSIDDAAKSCNANQVVACCNPSSTQSSAGLLSAIVGPILGNGCTGVSATVLAILSGNGATAVCGNTNTVKCCNGNKQTGLVNVDLSCTDVL</sequence>
<dbReference type="Pfam" id="PF01185">
    <property type="entry name" value="Hydrophobin"/>
    <property type="match status" value="1"/>
</dbReference>
<comment type="similarity">
    <text evidence="2">Belongs to the fungal hydrophobin family.</text>
</comment>